<proteinExistence type="inferred from homology"/>
<comment type="subcellular location">
    <subcellularLocation>
        <location evidence="1">Nucleus</location>
    </subcellularLocation>
</comment>
<dbReference type="GO" id="GO:0044611">
    <property type="term" value="C:nuclear pore inner ring"/>
    <property type="evidence" value="ECO:0007669"/>
    <property type="project" value="TreeGrafter"/>
</dbReference>
<evidence type="ECO:0000256" key="3">
    <source>
        <dbReference type="ARBA" id="ARBA00022448"/>
    </source>
</evidence>
<dbReference type="Proteomes" id="UP001378960">
    <property type="component" value="Unassembled WGS sequence"/>
</dbReference>
<keyword evidence="4" id="KW-0539">Nucleus</keyword>
<dbReference type="EMBL" id="BTGB01000005">
    <property type="protein sequence ID" value="GMM47337.1"/>
    <property type="molecule type" value="Genomic_DNA"/>
</dbReference>
<comment type="caution">
    <text evidence="5">The sequence shown here is derived from an EMBL/GenBank/DDBJ whole genome shotgun (WGS) entry which is preliminary data.</text>
</comment>
<reference evidence="5 6" key="1">
    <citation type="journal article" date="2023" name="Elife">
        <title>Identification of key yeast species and microbe-microbe interactions impacting larval growth of Drosophila in the wild.</title>
        <authorList>
            <person name="Mure A."/>
            <person name="Sugiura Y."/>
            <person name="Maeda R."/>
            <person name="Honda K."/>
            <person name="Sakurai N."/>
            <person name="Takahashi Y."/>
            <person name="Watada M."/>
            <person name="Katoh T."/>
            <person name="Gotoh A."/>
            <person name="Gotoh Y."/>
            <person name="Taniguchi I."/>
            <person name="Nakamura K."/>
            <person name="Hayashi T."/>
            <person name="Katayama T."/>
            <person name="Uemura T."/>
            <person name="Hattori Y."/>
        </authorList>
    </citation>
    <scope>NUCLEOTIDE SEQUENCE [LARGE SCALE GENOMIC DNA]</scope>
    <source>
        <strain evidence="5 6">PK-24</strain>
    </source>
</reference>
<evidence type="ECO:0000313" key="6">
    <source>
        <dbReference type="Proteomes" id="UP001378960"/>
    </source>
</evidence>
<keyword evidence="6" id="KW-1185">Reference proteome</keyword>
<evidence type="ECO:0000256" key="4">
    <source>
        <dbReference type="ARBA" id="ARBA00023242"/>
    </source>
</evidence>
<dbReference type="GO" id="GO:0006999">
    <property type="term" value="P:nuclear pore organization"/>
    <property type="evidence" value="ECO:0007669"/>
    <property type="project" value="TreeGrafter"/>
</dbReference>
<name>A0AAV5R8D3_PICKL</name>
<sequence>MTYNWSTLPFQALYNALSSKNDELIQSLTEELSDDLISLLIVKQKSETSRKSLESGNVTLSDGSSFQVNQTFIENVINLSDLLNIDELIAAEIFYNATQNELKNLGTSYLDSAIAAYYSRRDYILQIVSYYLCFSNSINISKSNQNENLTSSSSTEISIFNDSSNQNNGKTYLKDKIFQIKNFSITHILESFKAIEKELELIKQSVERSKVLGTFHEHAPFMKNIRFRRNQLFKQYQIVGEILLGYIYSGFKSNHFTLDNFTSILNHITSFDPTDNFSLCYIPGLFTYVSNLDKINDNDVEKLQKLVIDSVNNIDKLAECPIKALILLVFTTNFIDWCKKSKDRKNKFDFTVSVDDPMQKFVSAGALEQLLSICADISLIESTLDHSIKPFYDFRSFLQQHIPKSLPIRLFDIDEEATSRAKSSLQRQKLLGSESIETDAVTIYKIDDQITFNEHFVDFLVPILSTFIHSFISNAAFFMSQLRDTEEDLLLSSEDFNLEELTENADLERFYMSIYYLYSERPQYATEIWSDTSSSLYGFLQWASRCNSPLIMSTFAMVLASLATGESNSINVFTFLQMTNSSNPNVLTNPRENSTLLTKYSSISWSTIYSTLSYYNDALSKVLENSVLGNLVDSNNSSNKKIVTELGEDSIIYISGFFQVISQVSKNSTKAKVELLDSDNNQLFTILINLLNSNTSLNGSIMALLTSLLGDSEQERFRFWQAIDNCFFYNNKNNSFINFTNENFSKKLADYHSIFGFVDLITKLLTPLDSSTNISQSLKHSFPQELGSMVRRPGVWCYINYICGKVFPEVDYLDASDNEKTLLKFSILKLMNVCLNQLDPDIVLNAAACRIKNIDSVTANNNIITYLQSHQGSAVLNVLYDNKVYDSLFNISNLGIDRLSELSEISIVTKTLEESLKLIDNALLFESFFTDELIPILRLPDNNYVDPTTVALSGLHRFSESFILNLPVVANFSLYVGSTQLQVAEKSLSILKKLSTSKEFNNLQIGVHSNLIKKNKLLVLCETIDETIRIRSQFINQIENPNYSQEYLSIKFAILNFLNLNLSIDDKQPTIAHFLLGFDTKKINFGSPDVETTIASNKSLFRSIVNILKTTLVSINDVSNFTYTFVKVCSLCLEIIVKLCKSDMTGRKILQYIRTDGSELSPLNSNNNLILFLLENTKKLPVNSLFSGMKFDGTFKVENKFCSEGEAISTFNNFIFYRHNLLELIAVEIHVSSINGTLSLKRAYLETLTHLSSFVSASSKVLNYLDILNFKAYNMIEPIDNTFASFDYEYIFKRIKSIDVTTETNNSHYDLSIIDKLVALYAKSSKKSFDVKENERIIAMESAKLKKIIICSASYDTFKFNMYKYLSSWTLLVRVLVAELDMKISVRSDFIVEVFQCITPKLDEYMDYDVTFAELLSSLCVHLLSVYSADKNILYTNKSEIEARSLFDYNRLFPLFKVAMQRIILPFSTSNLRSDLYIIGSNIVENISHNTRNITDLVVFLKSLDSKTFDVICHDTLVGDGSSRITSLLLLENIIKLTDSFNGSNFQENLLFETLFKGNYFSLLIQKFKVVDASFCRALNPNTGNSGITFYELTYELTYFKSIISLLTRIAQIRYGAQMLIRNDIFKTIQECKFLQLDADLGFELKLQEYLNGSSAFVTMKISLDNPLKINDNDTAQEIISYYEILIPVFQLINSIIISSGSQNSVCNLQAETIKVHFSNLIAGVLKREVVYEELKNEVGNYNVEGLKELTKMFILFHSLVE</sequence>
<organism evidence="5 6">
    <name type="scientific">Pichia kluyveri</name>
    <name type="common">Yeast</name>
    <dbReference type="NCBI Taxonomy" id="36015"/>
    <lineage>
        <taxon>Eukaryota</taxon>
        <taxon>Fungi</taxon>
        <taxon>Dikarya</taxon>
        <taxon>Ascomycota</taxon>
        <taxon>Saccharomycotina</taxon>
        <taxon>Pichiomycetes</taxon>
        <taxon>Pichiales</taxon>
        <taxon>Pichiaceae</taxon>
        <taxon>Pichia</taxon>
    </lineage>
</organism>
<comment type="similarity">
    <text evidence="2">Belongs to the NUP186/NUP192/NUP205 family.</text>
</comment>
<dbReference type="Pfam" id="PF11894">
    <property type="entry name" value="Nup192"/>
    <property type="match status" value="1"/>
</dbReference>
<keyword evidence="3" id="KW-0813">Transport</keyword>
<accession>A0AAV5R8D3</accession>
<protein>
    <submittedName>
        <fullName evidence="5">Nup192 protein</fullName>
    </submittedName>
</protein>
<evidence type="ECO:0000313" key="5">
    <source>
        <dbReference type="EMBL" id="GMM47337.1"/>
    </source>
</evidence>
<dbReference type="PANTHER" id="PTHR31344:SF0">
    <property type="entry name" value="NUCLEAR PORE COMPLEX PROTEIN NUP205"/>
    <property type="match status" value="1"/>
</dbReference>
<dbReference type="InterPro" id="IPR021827">
    <property type="entry name" value="Nup186/Nup192/Nup205"/>
</dbReference>
<gene>
    <name evidence="5" type="ORF">DAPK24_039120</name>
</gene>
<evidence type="ECO:0000256" key="2">
    <source>
        <dbReference type="ARBA" id="ARBA00005892"/>
    </source>
</evidence>
<dbReference type="GO" id="GO:0017056">
    <property type="term" value="F:structural constituent of nuclear pore"/>
    <property type="evidence" value="ECO:0007669"/>
    <property type="project" value="TreeGrafter"/>
</dbReference>
<dbReference type="PANTHER" id="PTHR31344">
    <property type="entry name" value="NUCLEAR PORE COMPLEX PROTEIN NUP205"/>
    <property type="match status" value="1"/>
</dbReference>
<evidence type="ECO:0000256" key="1">
    <source>
        <dbReference type="ARBA" id="ARBA00004123"/>
    </source>
</evidence>